<dbReference type="PANTHER" id="PTHR47027">
    <property type="entry name" value="REVERSE TRANSCRIPTASE DOMAIN-CONTAINING PROTEIN"/>
    <property type="match status" value="1"/>
</dbReference>
<evidence type="ECO:0000313" key="3">
    <source>
        <dbReference type="Proteomes" id="UP000663879"/>
    </source>
</evidence>
<name>A0A814GY76_9BILA</name>
<dbReference type="PANTHER" id="PTHR47027:SF20">
    <property type="entry name" value="REVERSE TRANSCRIPTASE-LIKE PROTEIN WITH RNA-DIRECTED DNA POLYMERASE DOMAIN"/>
    <property type="match status" value="1"/>
</dbReference>
<dbReference type="AlphaFoldDB" id="A0A814GY76"/>
<dbReference type="EMBL" id="CAJNOC010003917">
    <property type="protein sequence ID" value="CAF1002942.1"/>
    <property type="molecule type" value="Genomic_DNA"/>
</dbReference>
<gene>
    <name evidence="2" type="ORF">OXX778_LOCUS16504</name>
</gene>
<accession>A0A814GY76</accession>
<reference evidence="2" key="1">
    <citation type="submission" date="2021-02" db="EMBL/GenBank/DDBJ databases">
        <authorList>
            <person name="Nowell W R."/>
        </authorList>
    </citation>
    <scope>NUCLEOTIDE SEQUENCE</scope>
    <source>
        <strain evidence="2">Ploen Becks lab</strain>
    </source>
</reference>
<dbReference type="Pfam" id="PF00078">
    <property type="entry name" value="RVT_1"/>
    <property type="match status" value="1"/>
</dbReference>
<proteinExistence type="predicted"/>
<feature type="domain" description="Reverse transcriptase" evidence="1">
    <location>
        <begin position="132"/>
        <end position="286"/>
    </location>
</feature>
<keyword evidence="3" id="KW-1185">Reference proteome</keyword>
<dbReference type="InterPro" id="IPR043502">
    <property type="entry name" value="DNA/RNA_pol_sf"/>
</dbReference>
<sequence>MSKNSLEFKNEVTIDIETARKEIFNLFNECDIQNAKKDKVYQQKLNDYKKNNFNKRFNYKINDDQLARIINQLSNNKSAGFNMVSNEMVKYGLSQKLLKILQLVYETIINFDLIRKISIFVKLPVKDKNKSSSDMNNLRTLTISDTWAIILEKLILEYVSKTVKINSNHLGFRPKASCGHAIFTLRELAVFHKRRKKQTLICSIDAKAFDKVNRVYLGVKLIELLEVFSMTDRGVKQIGTLSPWFFSIYIDELGSLLNGLNTGVKIGVVRINNILYADDIILLADDAN</sequence>
<evidence type="ECO:0000313" key="2">
    <source>
        <dbReference type="EMBL" id="CAF1002942.1"/>
    </source>
</evidence>
<organism evidence="2 3">
    <name type="scientific">Brachionus calyciflorus</name>
    <dbReference type="NCBI Taxonomy" id="104777"/>
    <lineage>
        <taxon>Eukaryota</taxon>
        <taxon>Metazoa</taxon>
        <taxon>Spiralia</taxon>
        <taxon>Gnathifera</taxon>
        <taxon>Rotifera</taxon>
        <taxon>Eurotatoria</taxon>
        <taxon>Monogononta</taxon>
        <taxon>Pseudotrocha</taxon>
        <taxon>Ploima</taxon>
        <taxon>Brachionidae</taxon>
        <taxon>Brachionus</taxon>
    </lineage>
</organism>
<evidence type="ECO:0000259" key="1">
    <source>
        <dbReference type="Pfam" id="PF00078"/>
    </source>
</evidence>
<comment type="caution">
    <text evidence="2">The sequence shown here is derived from an EMBL/GenBank/DDBJ whole genome shotgun (WGS) entry which is preliminary data.</text>
</comment>
<protein>
    <recommendedName>
        <fullName evidence="1">Reverse transcriptase domain-containing protein</fullName>
    </recommendedName>
</protein>
<dbReference type="InterPro" id="IPR000477">
    <property type="entry name" value="RT_dom"/>
</dbReference>
<dbReference type="SUPFAM" id="SSF56672">
    <property type="entry name" value="DNA/RNA polymerases"/>
    <property type="match status" value="1"/>
</dbReference>
<dbReference type="Proteomes" id="UP000663879">
    <property type="component" value="Unassembled WGS sequence"/>
</dbReference>